<gene>
    <name evidence="1" type="ORF">EB796_015707</name>
</gene>
<accession>A0A7J7JKU6</accession>
<protein>
    <submittedName>
        <fullName evidence="1">Uncharacterized protein</fullName>
    </submittedName>
</protein>
<keyword evidence="2" id="KW-1185">Reference proteome</keyword>
<dbReference type="EMBL" id="VXIV02002381">
    <property type="protein sequence ID" value="KAF6025978.1"/>
    <property type="molecule type" value="Genomic_DNA"/>
</dbReference>
<sequence>MYIVIILLTSIRHQTYTRVLNLTTEELPADLRETLEITECASVLFLADDLETSDLATDVRATWLCSPRIWKRGRQSLYQQWSYRGDQTNRKLTTSVNSYSKTPVILHTSVAQHPSCKVL</sequence>
<organism evidence="1 2">
    <name type="scientific">Bugula neritina</name>
    <name type="common">Brown bryozoan</name>
    <name type="synonym">Sertularia neritina</name>
    <dbReference type="NCBI Taxonomy" id="10212"/>
    <lineage>
        <taxon>Eukaryota</taxon>
        <taxon>Metazoa</taxon>
        <taxon>Spiralia</taxon>
        <taxon>Lophotrochozoa</taxon>
        <taxon>Bryozoa</taxon>
        <taxon>Gymnolaemata</taxon>
        <taxon>Cheilostomatida</taxon>
        <taxon>Flustrina</taxon>
        <taxon>Buguloidea</taxon>
        <taxon>Bugulidae</taxon>
        <taxon>Bugula</taxon>
    </lineage>
</organism>
<name>A0A7J7JKU6_BUGNE</name>
<comment type="caution">
    <text evidence="1">The sequence shown here is derived from an EMBL/GenBank/DDBJ whole genome shotgun (WGS) entry which is preliminary data.</text>
</comment>
<dbReference type="Proteomes" id="UP000593567">
    <property type="component" value="Unassembled WGS sequence"/>
</dbReference>
<evidence type="ECO:0000313" key="1">
    <source>
        <dbReference type="EMBL" id="KAF6025978.1"/>
    </source>
</evidence>
<dbReference type="AlphaFoldDB" id="A0A7J7JKU6"/>
<evidence type="ECO:0000313" key="2">
    <source>
        <dbReference type="Proteomes" id="UP000593567"/>
    </source>
</evidence>
<proteinExistence type="predicted"/>
<reference evidence="1" key="1">
    <citation type="submission" date="2020-06" db="EMBL/GenBank/DDBJ databases">
        <title>Draft genome of Bugula neritina, a colonial animal packing powerful symbionts and potential medicines.</title>
        <authorList>
            <person name="Rayko M."/>
        </authorList>
    </citation>
    <scope>NUCLEOTIDE SEQUENCE [LARGE SCALE GENOMIC DNA]</scope>
    <source>
        <strain evidence="1">Kwan_BN1</strain>
    </source>
</reference>